<evidence type="ECO:0000256" key="2">
    <source>
        <dbReference type="SAM" id="Phobius"/>
    </source>
</evidence>
<evidence type="ECO:0000313" key="4">
    <source>
        <dbReference type="Proteomes" id="UP000198415"/>
    </source>
</evidence>
<dbReference type="Proteomes" id="UP000198415">
    <property type="component" value="Unassembled WGS sequence"/>
</dbReference>
<reference evidence="3 4" key="1">
    <citation type="submission" date="2017-06" db="EMBL/GenBank/DDBJ databases">
        <authorList>
            <person name="Kim H.J."/>
            <person name="Triplett B.A."/>
        </authorList>
    </citation>
    <scope>NUCLEOTIDE SEQUENCE [LARGE SCALE GENOMIC DNA]</scope>
    <source>
        <strain evidence="3 4">DSM 43151</strain>
    </source>
</reference>
<keyword evidence="2" id="KW-0812">Transmembrane</keyword>
<feature type="region of interest" description="Disordered" evidence="1">
    <location>
        <begin position="1"/>
        <end position="24"/>
    </location>
</feature>
<keyword evidence="2" id="KW-1133">Transmembrane helix</keyword>
<evidence type="ECO:0000313" key="3">
    <source>
        <dbReference type="EMBL" id="SNS91594.1"/>
    </source>
</evidence>
<keyword evidence="4" id="KW-1185">Reference proteome</keyword>
<feature type="region of interest" description="Disordered" evidence="1">
    <location>
        <begin position="83"/>
        <end position="104"/>
    </location>
</feature>
<accession>A0A239IGQ4</accession>
<name>A0A239IGQ4_9ACTN</name>
<sequence length="246" mass="26367">MTRPEEPIDDRTLPAPADPWKTIDRPVPTVNFGDPDATVHVSPADRTAYLPGPNPTASTVHIPPTAPTLHADVTAQTVRAQGETRFGPGVPPAPVATPAWPETATAGRPRPLWRRVVSLLSTLLTLALVVVIGLYVWQQFRPLVVESAAVAVPQPAGNRCNVTVDVVATVHTNGRRGVIRYQWLRSDAGPGALLTEQVGSGQRIATLTLKWTFTGVGTTTETATVNIIEPSPLQSSTDVTYRCRRG</sequence>
<dbReference type="RefSeq" id="WP_089298519.1">
    <property type="nucleotide sequence ID" value="NZ_BOMU01000099.1"/>
</dbReference>
<protein>
    <submittedName>
        <fullName evidence="3">Uncharacterized protein</fullName>
    </submittedName>
</protein>
<proteinExistence type="predicted"/>
<feature type="compositionally biased region" description="Basic and acidic residues" evidence="1">
    <location>
        <begin position="1"/>
        <end position="12"/>
    </location>
</feature>
<feature type="transmembrane region" description="Helical" evidence="2">
    <location>
        <begin position="116"/>
        <end position="137"/>
    </location>
</feature>
<feature type="region of interest" description="Disordered" evidence="1">
    <location>
        <begin position="45"/>
        <end position="66"/>
    </location>
</feature>
<evidence type="ECO:0000256" key="1">
    <source>
        <dbReference type="SAM" id="MobiDB-lite"/>
    </source>
</evidence>
<dbReference type="EMBL" id="FZNR01000028">
    <property type="protein sequence ID" value="SNS91594.1"/>
    <property type="molecule type" value="Genomic_DNA"/>
</dbReference>
<keyword evidence="2" id="KW-0472">Membrane</keyword>
<organism evidence="3 4">
    <name type="scientific">Actinoplanes regularis</name>
    <dbReference type="NCBI Taxonomy" id="52697"/>
    <lineage>
        <taxon>Bacteria</taxon>
        <taxon>Bacillati</taxon>
        <taxon>Actinomycetota</taxon>
        <taxon>Actinomycetes</taxon>
        <taxon>Micromonosporales</taxon>
        <taxon>Micromonosporaceae</taxon>
        <taxon>Actinoplanes</taxon>
    </lineage>
</organism>
<dbReference type="AlphaFoldDB" id="A0A239IGQ4"/>
<dbReference type="OrthoDB" id="3328426at2"/>
<gene>
    <name evidence="3" type="ORF">SAMN06264365_12862</name>
</gene>